<dbReference type="EMBL" id="CP047020">
    <property type="protein sequence ID" value="QHA09444.1"/>
    <property type="molecule type" value="Genomic_DNA"/>
</dbReference>
<dbReference type="Gene3D" id="3.40.50.620">
    <property type="entry name" value="HUPs"/>
    <property type="match status" value="2"/>
</dbReference>
<comment type="similarity">
    <text evidence="1">Belongs to the universal stress protein A family.</text>
</comment>
<accession>A0A6I6NDF0</accession>
<dbReference type="InterPro" id="IPR006016">
    <property type="entry name" value="UspA"/>
</dbReference>
<feature type="domain" description="UspA" evidence="2">
    <location>
        <begin position="3"/>
        <end position="42"/>
    </location>
</feature>
<keyword evidence="4" id="KW-1185">Reference proteome</keyword>
<dbReference type="PRINTS" id="PR01438">
    <property type="entry name" value="UNVRSLSTRESS"/>
</dbReference>
<reference evidence="3 4" key="1">
    <citation type="submission" date="2019-12" db="EMBL/GenBank/DDBJ databases">
        <title>Streptomyces sp. strain T44 isolated from rhizosphere soil of Broussonetia papyrifera.</title>
        <authorList>
            <person name="Mo P."/>
        </authorList>
    </citation>
    <scope>NUCLEOTIDE SEQUENCE [LARGE SCALE GENOMIC DNA]</scope>
    <source>
        <strain evidence="3 4">T44</strain>
    </source>
</reference>
<dbReference type="PANTHER" id="PTHR46553:SF3">
    <property type="entry name" value="ADENINE NUCLEOTIDE ALPHA HYDROLASES-LIKE SUPERFAMILY PROTEIN"/>
    <property type="match status" value="1"/>
</dbReference>
<dbReference type="PANTHER" id="PTHR46553">
    <property type="entry name" value="ADENINE NUCLEOTIDE ALPHA HYDROLASES-LIKE SUPERFAMILY PROTEIN"/>
    <property type="match status" value="1"/>
</dbReference>
<dbReference type="Proteomes" id="UP000436138">
    <property type="component" value="Chromosome"/>
</dbReference>
<dbReference type="AlphaFoldDB" id="A0A6I6NDF0"/>
<evidence type="ECO:0000259" key="2">
    <source>
        <dbReference type="Pfam" id="PF00582"/>
    </source>
</evidence>
<sequence>MERPLVVGVGGSDSSLQAVDWAADETARHGLPLRLVHASLWERHEGARDRVVVGAGARSGGAGAVRFAVREAEVRGCALTAVRAWRTPTAEPVDHILIADDAARLREEQASTGLDEALRAAVREHPEVEIRRHVVEGPAHRVLLDATAEADLIVVGAQRRHGHFGLQLGRIAHTLLHHARCPVAVVPQPV</sequence>
<proteinExistence type="inferred from homology"/>
<evidence type="ECO:0000313" key="4">
    <source>
        <dbReference type="Proteomes" id="UP000436138"/>
    </source>
</evidence>
<dbReference type="SUPFAM" id="SSF52402">
    <property type="entry name" value="Adenine nucleotide alpha hydrolases-like"/>
    <property type="match status" value="2"/>
</dbReference>
<organism evidence="3 4">
    <name type="scientific">Streptomyces broussonetiae</name>
    <dbReference type="NCBI Taxonomy" id="2686304"/>
    <lineage>
        <taxon>Bacteria</taxon>
        <taxon>Bacillati</taxon>
        <taxon>Actinomycetota</taxon>
        <taxon>Actinomycetes</taxon>
        <taxon>Kitasatosporales</taxon>
        <taxon>Streptomycetaceae</taxon>
        <taxon>Streptomyces</taxon>
    </lineage>
</organism>
<name>A0A6I6NDF0_9ACTN</name>
<dbReference type="InterPro" id="IPR006015">
    <property type="entry name" value="Universal_stress_UspA"/>
</dbReference>
<feature type="domain" description="UspA" evidence="2">
    <location>
        <begin position="49"/>
        <end position="187"/>
    </location>
</feature>
<evidence type="ECO:0000313" key="3">
    <source>
        <dbReference type="EMBL" id="QHA09444.1"/>
    </source>
</evidence>
<protein>
    <recommendedName>
        <fullName evidence="2">UspA domain-containing protein</fullName>
    </recommendedName>
</protein>
<dbReference type="Pfam" id="PF00582">
    <property type="entry name" value="Usp"/>
    <property type="match status" value="2"/>
</dbReference>
<dbReference type="InterPro" id="IPR014729">
    <property type="entry name" value="Rossmann-like_a/b/a_fold"/>
</dbReference>
<evidence type="ECO:0000256" key="1">
    <source>
        <dbReference type="ARBA" id="ARBA00008791"/>
    </source>
</evidence>
<dbReference type="RefSeq" id="WP_158918472.1">
    <property type="nucleotide sequence ID" value="NZ_CP047020.1"/>
</dbReference>
<gene>
    <name evidence="3" type="ORF">GQF42_06365</name>
</gene>
<dbReference type="KEGG" id="sbro:GQF42_06365"/>